<dbReference type="InterPro" id="IPR036390">
    <property type="entry name" value="WH_DNA-bd_sf"/>
</dbReference>
<keyword evidence="2" id="KW-0238">DNA-binding</keyword>
<dbReference type="Gene3D" id="1.10.10.10">
    <property type="entry name" value="Winged helix-like DNA-binding domain superfamily/Winged helix DNA-binding domain"/>
    <property type="match status" value="1"/>
</dbReference>
<accession>A0A0V8JR58</accession>
<organism evidence="5 6">
    <name type="scientific">Priestia veravalensis</name>
    <dbReference type="NCBI Taxonomy" id="1414648"/>
    <lineage>
        <taxon>Bacteria</taxon>
        <taxon>Bacillati</taxon>
        <taxon>Bacillota</taxon>
        <taxon>Bacilli</taxon>
        <taxon>Bacillales</taxon>
        <taxon>Bacillaceae</taxon>
        <taxon>Priestia</taxon>
    </lineage>
</organism>
<keyword evidence="1" id="KW-0805">Transcription regulation</keyword>
<protein>
    <submittedName>
        <fullName evidence="5">MarR family transcriptional regulator</fullName>
    </submittedName>
</protein>
<dbReference type="GO" id="GO:0003700">
    <property type="term" value="F:DNA-binding transcription factor activity"/>
    <property type="evidence" value="ECO:0007669"/>
    <property type="project" value="InterPro"/>
</dbReference>
<reference evidence="5 6" key="1">
    <citation type="submission" date="2015-11" db="EMBL/GenBank/DDBJ databases">
        <title>Bacillus caseinolyticus sp nov.</title>
        <authorList>
            <person name="Dastager S.G."/>
            <person name="Mawlankar R."/>
        </authorList>
    </citation>
    <scope>NUCLEOTIDE SEQUENCE [LARGE SCALE GENOMIC DNA]</scope>
    <source>
        <strain evidence="5 6">SGD-V-76</strain>
    </source>
</reference>
<dbReference type="InterPro" id="IPR036388">
    <property type="entry name" value="WH-like_DNA-bd_sf"/>
</dbReference>
<keyword evidence="3" id="KW-0804">Transcription</keyword>
<dbReference type="PROSITE" id="PS50995">
    <property type="entry name" value="HTH_MARR_2"/>
    <property type="match status" value="1"/>
</dbReference>
<dbReference type="PANTHER" id="PTHR42756">
    <property type="entry name" value="TRANSCRIPTIONAL REGULATOR, MARR"/>
    <property type="match status" value="1"/>
</dbReference>
<dbReference type="SUPFAM" id="SSF46785">
    <property type="entry name" value="Winged helix' DNA-binding domain"/>
    <property type="match status" value="1"/>
</dbReference>
<evidence type="ECO:0000256" key="1">
    <source>
        <dbReference type="ARBA" id="ARBA00023015"/>
    </source>
</evidence>
<dbReference type="Proteomes" id="UP000053681">
    <property type="component" value="Unassembled WGS sequence"/>
</dbReference>
<evidence type="ECO:0000313" key="6">
    <source>
        <dbReference type="Proteomes" id="UP000053681"/>
    </source>
</evidence>
<dbReference type="EMBL" id="LNQP01000005">
    <property type="protein sequence ID" value="KSU89457.1"/>
    <property type="molecule type" value="Genomic_DNA"/>
</dbReference>
<evidence type="ECO:0000256" key="2">
    <source>
        <dbReference type="ARBA" id="ARBA00023125"/>
    </source>
</evidence>
<dbReference type="InterPro" id="IPR000835">
    <property type="entry name" value="HTH_MarR-typ"/>
</dbReference>
<keyword evidence="6" id="KW-1185">Reference proteome</keyword>
<dbReference type="SMART" id="SM00347">
    <property type="entry name" value="HTH_MARR"/>
    <property type="match status" value="1"/>
</dbReference>
<evidence type="ECO:0000259" key="4">
    <source>
        <dbReference type="PROSITE" id="PS50995"/>
    </source>
</evidence>
<feature type="domain" description="HTH marR-type" evidence="4">
    <location>
        <begin position="9"/>
        <end position="147"/>
    </location>
</feature>
<dbReference type="AlphaFoldDB" id="A0A0V8JR58"/>
<evidence type="ECO:0000313" key="5">
    <source>
        <dbReference type="EMBL" id="KSU89457.1"/>
    </source>
</evidence>
<dbReference type="PANTHER" id="PTHR42756:SF1">
    <property type="entry name" value="TRANSCRIPTIONAL REPRESSOR OF EMRAB OPERON"/>
    <property type="match status" value="1"/>
</dbReference>
<sequence length="151" mass="17670">MTQYNKENVKEQLESIDQIKEALVKYRNAVIGEKYDLLPYHLTPTKETILKTVYDKENCIVSDITKVLGLSPGAITIVLNQLEDEQLVTRIYKKKNRRSVWIELTEKGKDVVETLQQTRTDFWLSILSHLTDEERSQYIHIMQKLSKTLSE</sequence>
<dbReference type="GO" id="GO:0003677">
    <property type="term" value="F:DNA binding"/>
    <property type="evidence" value="ECO:0007669"/>
    <property type="project" value="UniProtKB-KW"/>
</dbReference>
<dbReference type="RefSeq" id="WP_025911047.1">
    <property type="nucleotide sequence ID" value="NZ_KQ758628.1"/>
</dbReference>
<proteinExistence type="predicted"/>
<evidence type="ECO:0000256" key="3">
    <source>
        <dbReference type="ARBA" id="ARBA00023163"/>
    </source>
</evidence>
<dbReference type="Pfam" id="PF01047">
    <property type="entry name" value="MarR"/>
    <property type="match status" value="1"/>
</dbReference>
<dbReference type="PRINTS" id="PR00598">
    <property type="entry name" value="HTHMARR"/>
</dbReference>
<name>A0A0V8JR58_9BACI</name>
<comment type="caution">
    <text evidence="5">The sequence shown here is derived from an EMBL/GenBank/DDBJ whole genome shotgun (WGS) entry which is preliminary data.</text>
</comment>
<gene>
    <name evidence="5" type="ORF">AS180_02610</name>
</gene>